<feature type="region of interest" description="Disordered" evidence="1">
    <location>
        <begin position="654"/>
        <end position="677"/>
    </location>
</feature>
<keyword evidence="5" id="KW-1185">Reference proteome</keyword>
<dbReference type="PANTHER" id="PTHR28093">
    <property type="entry name" value="MORPHOGENESIS-RELATED PROTEIN MSB1"/>
    <property type="match status" value="1"/>
</dbReference>
<feature type="compositionally biased region" description="Low complexity" evidence="1">
    <location>
        <begin position="566"/>
        <end position="577"/>
    </location>
</feature>
<feature type="domain" description="Meiotically up-regulated protein Msb1/Mug8" evidence="2">
    <location>
        <begin position="46"/>
        <end position="408"/>
    </location>
</feature>
<dbReference type="Pfam" id="PF08101">
    <property type="entry name" value="Msb1-Mug8_dom"/>
    <property type="match status" value="1"/>
</dbReference>
<dbReference type="STRING" id="402676.B6K8C6"/>
<dbReference type="InterPro" id="IPR037508">
    <property type="entry name" value="Msb1/Mug8"/>
</dbReference>
<gene>
    <name evidence="4" type="primary">mug8</name>
    <name evidence="3" type="ORF">SJAG_05004</name>
</gene>
<dbReference type="EMBL" id="KE651167">
    <property type="protein sequence ID" value="EEB09780.2"/>
    <property type="molecule type" value="Genomic_DNA"/>
</dbReference>
<dbReference type="PANTHER" id="PTHR28093:SF1">
    <property type="entry name" value="MORPHOGENESIS-RELATED PROTEIN MSB1"/>
    <property type="match status" value="1"/>
</dbReference>
<feature type="compositionally biased region" description="Low complexity" evidence="1">
    <location>
        <begin position="659"/>
        <end position="673"/>
    </location>
</feature>
<dbReference type="InterPro" id="IPR012965">
    <property type="entry name" value="Msb1/Mug8_dom"/>
</dbReference>
<dbReference type="HOGENOM" id="CLU_376049_0_0_1"/>
<feature type="region of interest" description="Disordered" evidence="1">
    <location>
        <begin position="557"/>
        <end position="590"/>
    </location>
</feature>
<dbReference type="GeneID" id="7047485"/>
<proteinExistence type="predicted"/>
<dbReference type="JaponicusDB" id="SJAG_05004">
    <property type="gene designation" value="mug8"/>
</dbReference>
<dbReference type="VEuPathDB" id="FungiDB:SJAG_05004"/>
<dbReference type="Proteomes" id="UP000001744">
    <property type="component" value="Unassembled WGS sequence"/>
</dbReference>
<dbReference type="AlphaFoldDB" id="B6K8C6"/>
<dbReference type="RefSeq" id="XP_002176073.2">
    <property type="nucleotide sequence ID" value="XM_002176037.2"/>
</dbReference>
<organism evidence="3 5">
    <name type="scientific">Schizosaccharomyces japonicus (strain yFS275 / FY16936)</name>
    <name type="common">Fission yeast</name>
    <dbReference type="NCBI Taxonomy" id="402676"/>
    <lineage>
        <taxon>Eukaryota</taxon>
        <taxon>Fungi</taxon>
        <taxon>Dikarya</taxon>
        <taxon>Ascomycota</taxon>
        <taxon>Taphrinomycotina</taxon>
        <taxon>Schizosaccharomycetes</taxon>
        <taxon>Schizosaccharomycetales</taxon>
        <taxon>Schizosaccharomycetaceae</taxon>
        <taxon>Schizosaccharomyces</taxon>
    </lineage>
</organism>
<evidence type="ECO:0000259" key="2">
    <source>
        <dbReference type="Pfam" id="PF08101"/>
    </source>
</evidence>
<evidence type="ECO:0000313" key="3">
    <source>
        <dbReference type="EMBL" id="EEB09780.2"/>
    </source>
</evidence>
<protein>
    <submittedName>
        <fullName evidence="3">Fungal protein</fullName>
    </submittedName>
</protein>
<evidence type="ECO:0000313" key="5">
    <source>
        <dbReference type="Proteomes" id="UP000001744"/>
    </source>
</evidence>
<dbReference type="OrthoDB" id="3362494at2759"/>
<evidence type="ECO:0000313" key="4">
    <source>
        <dbReference type="JaponicusDB" id="SJAG_05004"/>
    </source>
</evidence>
<reference evidence="3 5" key="1">
    <citation type="journal article" date="2011" name="Science">
        <title>Comparative functional genomics of the fission yeasts.</title>
        <authorList>
            <person name="Rhind N."/>
            <person name="Chen Z."/>
            <person name="Yassour M."/>
            <person name="Thompson D.A."/>
            <person name="Haas B.J."/>
            <person name="Habib N."/>
            <person name="Wapinski I."/>
            <person name="Roy S."/>
            <person name="Lin M.F."/>
            <person name="Heiman D.I."/>
            <person name="Young S.K."/>
            <person name="Furuya K."/>
            <person name="Guo Y."/>
            <person name="Pidoux A."/>
            <person name="Chen H.M."/>
            <person name="Robbertse B."/>
            <person name="Goldberg J.M."/>
            <person name="Aoki K."/>
            <person name="Bayne E.H."/>
            <person name="Berlin A.M."/>
            <person name="Desjardins C.A."/>
            <person name="Dobbs E."/>
            <person name="Dukaj L."/>
            <person name="Fan L."/>
            <person name="FitzGerald M.G."/>
            <person name="French C."/>
            <person name="Gujja S."/>
            <person name="Hansen K."/>
            <person name="Keifenheim D."/>
            <person name="Levin J.Z."/>
            <person name="Mosher R.A."/>
            <person name="Mueller C.A."/>
            <person name="Pfiffner J."/>
            <person name="Priest M."/>
            <person name="Russ C."/>
            <person name="Smialowska A."/>
            <person name="Swoboda P."/>
            <person name="Sykes S.M."/>
            <person name="Vaughn M."/>
            <person name="Vengrova S."/>
            <person name="Yoder R."/>
            <person name="Zeng Q."/>
            <person name="Allshire R."/>
            <person name="Baulcombe D."/>
            <person name="Birren B.W."/>
            <person name="Brown W."/>
            <person name="Ekwall K."/>
            <person name="Kellis M."/>
            <person name="Leatherwood J."/>
            <person name="Levin H."/>
            <person name="Margalit H."/>
            <person name="Martienssen R."/>
            <person name="Nieduszynski C.A."/>
            <person name="Spatafora J.W."/>
            <person name="Friedman N."/>
            <person name="Dalgaard J.Z."/>
            <person name="Baumann P."/>
            <person name="Niki H."/>
            <person name="Regev A."/>
            <person name="Nusbaum C."/>
        </authorList>
    </citation>
    <scope>NUCLEOTIDE SEQUENCE [LARGE SCALE GENOMIC DNA]</scope>
    <source>
        <strain evidence="5">yFS275 / FY16936</strain>
    </source>
</reference>
<dbReference type="OMA" id="YWESIAF"/>
<accession>B6K8C6</accession>
<evidence type="ECO:0000256" key="1">
    <source>
        <dbReference type="SAM" id="MobiDB-lite"/>
    </source>
</evidence>
<dbReference type="eggNOG" id="ENOG502RBV5">
    <property type="taxonomic scope" value="Eukaryota"/>
</dbReference>
<name>B6K8C6_SCHJY</name>
<sequence length="738" mass="82954">MQVFEQEQIDVVKAEKLIVECAKRLELLDSNLKLDLELLTCPSNRVNAWETRGFLRDYYTGNQSEGRPWNADELKKRVTLLSTEGLISVTKWLFYRIPGGVVSWRCYRLFEEADSYAKHPMDGFTIFMKLAARNNSHFNVIQGFVRLLASMAARLPSESVPKKSTSLEVIAQLSSCWAFSWPCMDLEDGLAYWNKCTNACLRLLLAYLRGTDKRDEHSFSLLPMSLQTQLRNHSYPPVAKNFNTESYRVINIMTNQGPQPTSPLEVVDIISKMQLPSHVRSSFPIGRDRLHSECLLLLKRMSRTNSSQIAFNAQESAWLGFLENGFDRPIASSVANNELRLFVNNDMIAEEPSPLIQYPTLEQSLVSQYDFSEAFEVNCSSTIKWLWLESKAPEIPELRRSIFSTVTVLMDANGSICLVQQIDKPSTGGTRSTRKGKKRNLLNRIRSSIKRVIKANKFSSKKSMPVINRKSCTSILFESNRAAIMHVAERLNVLNGRREMENSLKAMKLTNNRDPSWDPDTAEYVNSMMVWVGSDKHGSTNSKDPLVLLHPENSCQSRTLTENGKSLSSSSPTVNSSTEGDSSIPSDDTYKDASISITSITQEEEKQNELVISTEIQPSLKPEKKIVLEALTIPRPIRRPLIPVDEMQAADSETTIQQSASSSVFSTTDSMPSTPLSQTVNIQNTLSNMRSLRNVSKTTAHSCYTPLSASSVCLDNLTPISSSSKRSSQFSLEKMIRS</sequence>